<organism evidence="2 3">
    <name type="scientific">Sistotremastrum niveocremeum HHB9708</name>
    <dbReference type="NCBI Taxonomy" id="1314777"/>
    <lineage>
        <taxon>Eukaryota</taxon>
        <taxon>Fungi</taxon>
        <taxon>Dikarya</taxon>
        <taxon>Basidiomycota</taxon>
        <taxon>Agaricomycotina</taxon>
        <taxon>Agaricomycetes</taxon>
        <taxon>Sistotremastrales</taxon>
        <taxon>Sistotremastraceae</taxon>
        <taxon>Sertulicium</taxon>
        <taxon>Sertulicium niveocremeum</taxon>
    </lineage>
</organism>
<dbReference type="EMBL" id="KV419427">
    <property type="protein sequence ID" value="KZS89514.1"/>
    <property type="molecule type" value="Genomic_DNA"/>
</dbReference>
<keyword evidence="1" id="KW-1133">Transmembrane helix</keyword>
<evidence type="ECO:0000313" key="3">
    <source>
        <dbReference type="Proteomes" id="UP000076722"/>
    </source>
</evidence>
<gene>
    <name evidence="2" type="ORF">SISNIDRAFT_489197</name>
</gene>
<feature type="transmembrane region" description="Helical" evidence="1">
    <location>
        <begin position="196"/>
        <end position="217"/>
    </location>
</feature>
<feature type="transmembrane region" description="Helical" evidence="1">
    <location>
        <begin position="33"/>
        <end position="54"/>
    </location>
</feature>
<feature type="transmembrane region" description="Helical" evidence="1">
    <location>
        <begin position="237"/>
        <end position="256"/>
    </location>
</feature>
<feature type="transmembrane region" description="Helical" evidence="1">
    <location>
        <begin position="145"/>
        <end position="165"/>
    </location>
</feature>
<keyword evidence="1" id="KW-0472">Membrane</keyword>
<dbReference type="Proteomes" id="UP000076722">
    <property type="component" value="Unassembled WGS sequence"/>
</dbReference>
<dbReference type="Gene3D" id="1.20.1070.10">
    <property type="entry name" value="Rhodopsin 7-helix transmembrane proteins"/>
    <property type="match status" value="1"/>
</dbReference>
<proteinExistence type="predicted"/>
<evidence type="ECO:0000313" key="2">
    <source>
        <dbReference type="EMBL" id="KZS89514.1"/>
    </source>
</evidence>
<feature type="transmembrane region" description="Helical" evidence="1">
    <location>
        <begin position="262"/>
        <end position="279"/>
    </location>
</feature>
<name>A0A164QBL9_9AGAM</name>
<evidence type="ECO:0008006" key="4">
    <source>
        <dbReference type="Google" id="ProtNLM"/>
    </source>
</evidence>
<keyword evidence="3" id="KW-1185">Reference proteome</keyword>
<dbReference type="AlphaFoldDB" id="A0A164QBL9"/>
<sequence>MDNASPFNTSAGGDGPYAPGEGLKLGSHPRTVLLVWFSSLILAQAGLLLLLLTFSLSKSITPREPALVNLTVISFLGTFIYLILFYNGSWMDHLPPFAPCLIQTVLKHSFDIGYLVAVLILIFETWRSLRRLNNESADRVRGIRLYLIVTIPYLSAICVGLPVVFRATRHPTDIVRDDWSFYCTLNNPDIGKVIQGAQIVLVAIALIFQGLIIRLIFNYRAQHQLLSTKMMDVSRALRVSMFIALEVVLILFSSGLFEKWPVLRAGVLALAPALMFIVFGSQTVPLKDYTFELDANKVPLT</sequence>
<evidence type="ECO:0000256" key="1">
    <source>
        <dbReference type="SAM" id="Phobius"/>
    </source>
</evidence>
<feature type="transmembrane region" description="Helical" evidence="1">
    <location>
        <begin position="106"/>
        <end position="124"/>
    </location>
</feature>
<reference evidence="2 3" key="1">
    <citation type="journal article" date="2016" name="Mol. Biol. Evol.">
        <title>Comparative Genomics of Early-Diverging Mushroom-Forming Fungi Provides Insights into the Origins of Lignocellulose Decay Capabilities.</title>
        <authorList>
            <person name="Nagy L.G."/>
            <person name="Riley R."/>
            <person name="Tritt A."/>
            <person name="Adam C."/>
            <person name="Daum C."/>
            <person name="Floudas D."/>
            <person name="Sun H."/>
            <person name="Yadav J.S."/>
            <person name="Pangilinan J."/>
            <person name="Larsson K.H."/>
            <person name="Matsuura K."/>
            <person name="Barry K."/>
            <person name="Labutti K."/>
            <person name="Kuo R."/>
            <person name="Ohm R.A."/>
            <person name="Bhattacharya S.S."/>
            <person name="Shirouzu T."/>
            <person name="Yoshinaga Y."/>
            <person name="Martin F.M."/>
            <person name="Grigoriev I.V."/>
            <person name="Hibbett D.S."/>
        </authorList>
    </citation>
    <scope>NUCLEOTIDE SEQUENCE [LARGE SCALE GENOMIC DNA]</scope>
    <source>
        <strain evidence="2 3">HHB9708</strain>
    </source>
</reference>
<feature type="transmembrane region" description="Helical" evidence="1">
    <location>
        <begin position="66"/>
        <end position="86"/>
    </location>
</feature>
<keyword evidence="1" id="KW-0812">Transmembrane</keyword>
<protein>
    <recommendedName>
        <fullName evidence="4">G-protein coupled receptors family 3 profile domain-containing protein</fullName>
    </recommendedName>
</protein>
<accession>A0A164QBL9</accession>